<feature type="domain" description="ABC transporter" evidence="7">
    <location>
        <begin position="1360"/>
        <end position="1600"/>
    </location>
</feature>
<evidence type="ECO:0000256" key="5">
    <source>
        <dbReference type="SAM" id="MobiDB-lite"/>
    </source>
</evidence>
<feature type="transmembrane region" description="Helical" evidence="6">
    <location>
        <begin position="1227"/>
        <end position="1248"/>
    </location>
</feature>
<dbReference type="CDD" id="cd03263">
    <property type="entry name" value="ABC_subfamily_A"/>
    <property type="match status" value="1"/>
</dbReference>
<dbReference type="SMART" id="SM00382">
    <property type="entry name" value="AAA"/>
    <property type="match status" value="2"/>
</dbReference>
<sequence length="1706" mass="185180">MVLTGHALGVTPTVNLAPSALLTLYGLQASSYCAFSILLSALIHTLSGAVSWGVGIGVFSVLLGYGLQQLFNGGSVFDPSLIPLPLTWGLAWALPPISLAETYTTLTIVVPEDYWGEEDGPYYDQSVFFTDIGGYASQRRYCYQQTLPERGQPLPIPCTYTVPYLGVTAVSIPLVQSIALPLLAVYIAHVSPGPRSVGLPLLYPLMRRFHRARRQVPDRTQPIQCTNAHKTFNLRKGDKVLALQGADLTLDPGVVHALCGINGAGKSTLIKVLGGEIAPNSSPVSVSEAPLDYTQVASDPSSLAGGDTPHPSSQGQSCIRVMGYDISDPCQTFFAKRHIGPSPRLRGVSSRQERDTQCHSILKGVRLLQHRNRKPHELSGGMQRRLSLGIASAGSPSLIFLDEPTTGLDPATKRAVWSYMASLRELGCACLLTSHSMGEVQRLASEISVLHKGHVLDSGSSFRLRQRHGGYTVAVSVASDSEGEGEGLCERVVHAVRHRAPAATVSLLSQHVVSLSLPRGQGSVLPQIARDLERERETGSVSDFLIERASLEHVFTSLVGDDTNIGEAEGQSVPASDDGETHSESGCTVSKGCTSRVSIYGAVLRKAFLVDHTASGMGVFRHLLLAVVLLGINAALVAVTGPVLQGFSETWYQSNYSQTQRWCLDCCQSNGIDDLETCLDVRPANCFGANDGAYLKNDACYSYLLYEGLDVNSQYAYRLNTPSTQHGEFGTDTWNLQSMGTINTFANTVGDMPVSRSHPSDLDSIAPWGYMSDGWFANGGVVPDWYQDSYWDQLYADKDPVLYPDPKREETSGFWPFMGKRYGSHVRDDCQDSVYDCQYECDAYYSPLAQYTDDHTFNGAKCKNDCALNSEYWMDVCRLEPYITNTTVDMYAYESVPDMHAALIDWQRTTNYYGLNSDAYGYFLMALRQMRRQAPNFVMESLYMDFPDPSPSDTLSIPMAEGGDSETDADMAHYAYRMHTWLPNVPKSFCYEEAKSYTWLTNDRHLKTFSDGEATIPAFRRMWNWPMATSYSFLYNNTTDPVQLSLPTRVPVLWVGVVNDDIARVTHTAMSRAHQSTHPGHGMEAELWPVFQAYPFVADPSYTMDIGAVLSLLTELLAPLVALVFIPRVAAAVASDIENGRVRLLRMHSLSPVVHTLVVCAYYAVQGVCVSVLAVLIGSVLGLSLFSDNTWATFTSFILGTWGCVVCGALLGVVLQRQTRATVVTSILMVFCLVLGVFTPPMGGMFLVPPLAFCDMLSHPSAQAHLQQQCLGGIVLYTAITCIVQVGSVRESVRRLTMAASHLLSGVWTGILTHVPHNKTIRHPDTECADSALLMSVPGGSDSEGEEEAWGGDMPVSQSLSLSDIHHTYPNGTQALRGVSLHLRRGEVYGLLGVNGAGKTTLLNCISGILHPDSGTGTLRGRCIFDREDRTDRGSSGERVSISDHVVGVPQHDLYWPHMSVRQHMRLICNIRGRGGERVDPVAEVLDTVGLAIHADKRAGELSGGMRRRMSLGMAVLGARTILLADEPTTGLDVATRRSVWKGLLKAAASLTVVLTTHSMAEAEALADRCGVLRKGQLVTQGSVLELKRQAASGVVVQLRGVDGASGDHPSDAVARMVASIRGECPVVSVTSDTEEGGERGPKAQGATVTLASGAVLSALYAVLCREGHSETDSHDPSSISTGSVEWSVSSEPLEEIFCSLAQIDY</sequence>
<accession>A0A9K3CNQ9</accession>
<feature type="transmembrane region" description="Helical" evidence="6">
    <location>
        <begin position="49"/>
        <end position="67"/>
    </location>
</feature>
<evidence type="ECO:0000256" key="4">
    <source>
        <dbReference type="ARBA" id="ARBA00022840"/>
    </source>
</evidence>
<feature type="transmembrane region" description="Helical" evidence="6">
    <location>
        <begin position="20"/>
        <end position="42"/>
    </location>
</feature>
<comment type="caution">
    <text evidence="8">The sequence shown here is derived from an EMBL/GenBank/DDBJ whole genome shotgun (WGS) entry which is preliminary data.</text>
</comment>
<dbReference type="OrthoDB" id="10255969at2759"/>
<keyword evidence="9" id="KW-1185">Reference proteome</keyword>
<dbReference type="EMBL" id="BDIP01000204">
    <property type="protein sequence ID" value="GIQ80613.1"/>
    <property type="molecule type" value="Genomic_DNA"/>
</dbReference>
<feature type="transmembrane region" description="Helical" evidence="6">
    <location>
        <begin position="1116"/>
        <end position="1135"/>
    </location>
</feature>
<organism evidence="8 9">
    <name type="scientific">Kipferlia bialata</name>
    <dbReference type="NCBI Taxonomy" id="797122"/>
    <lineage>
        <taxon>Eukaryota</taxon>
        <taxon>Metamonada</taxon>
        <taxon>Carpediemonas-like organisms</taxon>
        <taxon>Kipferlia</taxon>
    </lineage>
</organism>
<reference evidence="8 9" key="1">
    <citation type="journal article" date="2018" name="PLoS ONE">
        <title>The draft genome of Kipferlia bialata reveals reductive genome evolution in fornicate parasites.</title>
        <authorList>
            <person name="Tanifuji G."/>
            <person name="Takabayashi S."/>
            <person name="Kume K."/>
            <person name="Takagi M."/>
            <person name="Nakayama T."/>
            <person name="Kamikawa R."/>
            <person name="Inagaki Y."/>
            <person name="Hashimoto T."/>
        </authorList>
    </citation>
    <scope>NUCLEOTIDE SEQUENCE [LARGE SCALE GENOMIC DNA]</scope>
    <source>
        <strain evidence="8">NY0173</strain>
    </source>
</reference>
<evidence type="ECO:0000256" key="6">
    <source>
        <dbReference type="SAM" id="Phobius"/>
    </source>
</evidence>
<feature type="domain" description="ABC transporter" evidence="7">
    <location>
        <begin position="223"/>
        <end position="477"/>
    </location>
</feature>
<dbReference type="SUPFAM" id="SSF52540">
    <property type="entry name" value="P-loop containing nucleoside triphosphate hydrolases"/>
    <property type="match status" value="2"/>
</dbReference>
<keyword evidence="6" id="KW-1133">Transmembrane helix</keyword>
<dbReference type="InterPro" id="IPR003593">
    <property type="entry name" value="AAA+_ATPase"/>
</dbReference>
<feature type="transmembrane region" description="Helical" evidence="6">
    <location>
        <begin position="1191"/>
        <end position="1215"/>
    </location>
</feature>
<keyword evidence="6" id="KW-0812">Transmembrane</keyword>
<evidence type="ECO:0000313" key="8">
    <source>
        <dbReference type="EMBL" id="GIQ80613.1"/>
    </source>
</evidence>
<proteinExistence type="predicted"/>
<keyword evidence="2" id="KW-0677">Repeat</keyword>
<feature type="transmembrane region" description="Helical" evidence="6">
    <location>
        <begin position="1156"/>
        <end position="1185"/>
    </location>
</feature>
<feature type="region of interest" description="Disordered" evidence="5">
    <location>
        <begin position="565"/>
        <end position="587"/>
    </location>
</feature>
<evidence type="ECO:0000256" key="1">
    <source>
        <dbReference type="ARBA" id="ARBA00022448"/>
    </source>
</evidence>
<dbReference type="Proteomes" id="UP000265618">
    <property type="component" value="Unassembled WGS sequence"/>
</dbReference>
<keyword evidence="1" id="KW-0813">Transport</keyword>
<dbReference type="GO" id="GO:0016887">
    <property type="term" value="F:ATP hydrolysis activity"/>
    <property type="evidence" value="ECO:0007669"/>
    <property type="project" value="InterPro"/>
</dbReference>
<dbReference type="InterPro" id="IPR027417">
    <property type="entry name" value="P-loop_NTPase"/>
</dbReference>
<dbReference type="PROSITE" id="PS50893">
    <property type="entry name" value="ABC_TRANSPORTER_2"/>
    <property type="match status" value="2"/>
</dbReference>
<feature type="region of interest" description="Disordered" evidence="5">
    <location>
        <begin position="296"/>
        <end position="315"/>
    </location>
</feature>
<dbReference type="PROSITE" id="PS00211">
    <property type="entry name" value="ABC_TRANSPORTER_1"/>
    <property type="match status" value="2"/>
</dbReference>
<evidence type="ECO:0000256" key="2">
    <source>
        <dbReference type="ARBA" id="ARBA00022737"/>
    </source>
</evidence>
<keyword evidence="3" id="KW-0547">Nucleotide-binding</keyword>
<protein>
    <submittedName>
        <fullName evidence="8">ABC transporter A, ABCA</fullName>
    </submittedName>
</protein>
<gene>
    <name evidence="8" type="ORF">KIPB_001439</name>
</gene>
<dbReference type="Pfam" id="PF00005">
    <property type="entry name" value="ABC_tran"/>
    <property type="match status" value="2"/>
</dbReference>
<dbReference type="GO" id="GO:0016020">
    <property type="term" value="C:membrane"/>
    <property type="evidence" value="ECO:0007669"/>
    <property type="project" value="InterPro"/>
</dbReference>
<keyword evidence="4" id="KW-0067">ATP-binding</keyword>
<dbReference type="PANTHER" id="PTHR19229:SF36">
    <property type="entry name" value="ATP-BINDING CASSETTE SUB-FAMILY A MEMBER 2"/>
    <property type="match status" value="1"/>
</dbReference>
<name>A0A9K3CNQ9_9EUKA</name>
<evidence type="ECO:0000259" key="7">
    <source>
        <dbReference type="PROSITE" id="PS50893"/>
    </source>
</evidence>
<dbReference type="GO" id="GO:0005524">
    <property type="term" value="F:ATP binding"/>
    <property type="evidence" value="ECO:0007669"/>
    <property type="project" value="UniProtKB-KW"/>
</dbReference>
<dbReference type="GO" id="GO:0005319">
    <property type="term" value="F:lipid transporter activity"/>
    <property type="evidence" value="ECO:0007669"/>
    <property type="project" value="TreeGrafter"/>
</dbReference>
<evidence type="ECO:0000256" key="3">
    <source>
        <dbReference type="ARBA" id="ARBA00022741"/>
    </source>
</evidence>
<dbReference type="GO" id="GO:0140359">
    <property type="term" value="F:ABC-type transporter activity"/>
    <property type="evidence" value="ECO:0007669"/>
    <property type="project" value="InterPro"/>
</dbReference>
<dbReference type="PANTHER" id="PTHR19229">
    <property type="entry name" value="ATP-BINDING CASSETTE TRANSPORTER SUBFAMILY A ABCA"/>
    <property type="match status" value="1"/>
</dbReference>
<dbReference type="InterPro" id="IPR003439">
    <property type="entry name" value="ABC_transporter-like_ATP-bd"/>
</dbReference>
<dbReference type="Gene3D" id="3.40.50.300">
    <property type="entry name" value="P-loop containing nucleotide triphosphate hydrolases"/>
    <property type="match status" value="2"/>
</dbReference>
<evidence type="ECO:0000313" key="9">
    <source>
        <dbReference type="Proteomes" id="UP000265618"/>
    </source>
</evidence>
<dbReference type="InterPro" id="IPR017871">
    <property type="entry name" value="ABC_transporter-like_CS"/>
</dbReference>
<keyword evidence="6" id="KW-0472">Membrane</keyword>
<dbReference type="InterPro" id="IPR026082">
    <property type="entry name" value="ABCA"/>
</dbReference>